<evidence type="ECO:0000256" key="2">
    <source>
        <dbReference type="ARBA" id="ARBA00022603"/>
    </source>
</evidence>
<comment type="cofactor">
    <cofactor evidence="1">
        <name>Fe(2+)</name>
        <dbReference type="ChEBI" id="CHEBI:29033"/>
    </cofactor>
</comment>
<dbReference type="PANTHER" id="PTHR13069:SF21">
    <property type="entry name" value="ALKYLATED DNA REPAIR PROTEIN ALKB HOMOLOG 8"/>
    <property type="match status" value="1"/>
</dbReference>
<name>A0A077Z310_TRITR</name>
<keyword evidence="8" id="KW-1185">Reference proteome</keyword>
<evidence type="ECO:0000313" key="8">
    <source>
        <dbReference type="Proteomes" id="UP000030665"/>
    </source>
</evidence>
<dbReference type="EMBL" id="HG805840">
    <property type="protein sequence ID" value="CDW53085.1"/>
    <property type="molecule type" value="Genomic_DNA"/>
</dbReference>
<keyword evidence="3" id="KW-0808">Transferase</keyword>
<dbReference type="Gene3D" id="3.40.50.150">
    <property type="entry name" value="Vaccinia Virus protein VP39"/>
    <property type="match status" value="1"/>
</dbReference>
<dbReference type="InterPro" id="IPR013216">
    <property type="entry name" value="Methyltransf_11"/>
</dbReference>
<evidence type="ECO:0000256" key="5">
    <source>
        <dbReference type="ARBA" id="ARBA00022884"/>
    </source>
</evidence>
<dbReference type="InterPro" id="IPR029063">
    <property type="entry name" value="SAM-dependent_MTases_sf"/>
</dbReference>
<dbReference type="InterPro" id="IPR012677">
    <property type="entry name" value="Nucleotide-bd_a/b_plait_sf"/>
</dbReference>
<dbReference type="Proteomes" id="UP000030665">
    <property type="component" value="Unassembled WGS sequence"/>
</dbReference>
<evidence type="ECO:0000313" key="7">
    <source>
        <dbReference type="EMBL" id="CDW53085.1"/>
    </source>
</evidence>
<dbReference type="STRING" id="36087.A0A077Z310"/>
<dbReference type="InterPro" id="IPR005123">
    <property type="entry name" value="Oxoglu/Fe-dep_dioxygenase_dom"/>
</dbReference>
<dbReference type="GO" id="GO:0030488">
    <property type="term" value="P:tRNA methylation"/>
    <property type="evidence" value="ECO:0007669"/>
    <property type="project" value="TreeGrafter"/>
</dbReference>
<dbReference type="InterPro" id="IPR051422">
    <property type="entry name" value="AlkB_tRNA_MeTrf/Diox"/>
</dbReference>
<dbReference type="OrthoDB" id="271595at2759"/>
<dbReference type="InterPro" id="IPR035979">
    <property type="entry name" value="RBD_domain_sf"/>
</dbReference>
<dbReference type="Pfam" id="PF13532">
    <property type="entry name" value="2OG-FeII_Oxy_2"/>
    <property type="match status" value="1"/>
</dbReference>
<dbReference type="SUPFAM" id="SSF54928">
    <property type="entry name" value="RNA-binding domain, RBD"/>
    <property type="match status" value="1"/>
</dbReference>
<dbReference type="PANTHER" id="PTHR13069">
    <property type="entry name" value="ALKYLATED DNA REPAIR PROTEIN ALKB HOMOLOG 8"/>
    <property type="match status" value="1"/>
</dbReference>
<dbReference type="InterPro" id="IPR027450">
    <property type="entry name" value="AlkB-like"/>
</dbReference>
<reference evidence="7" key="2">
    <citation type="submission" date="2014-03" db="EMBL/GenBank/DDBJ databases">
        <title>The whipworm genome and dual-species transcriptomics of an intimate host-pathogen interaction.</title>
        <authorList>
            <person name="Foth B.J."/>
            <person name="Tsai I.J."/>
            <person name="Reid A.J."/>
            <person name="Bancroft A.J."/>
            <person name="Nichol S."/>
            <person name="Tracey A."/>
            <person name="Holroyd N."/>
            <person name="Cotton J.A."/>
            <person name="Stanley E.J."/>
            <person name="Zarowiecki M."/>
            <person name="Liu J.Z."/>
            <person name="Huckvale T."/>
            <person name="Cooper P.J."/>
            <person name="Grencis R.K."/>
            <person name="Berriman M."/>
        </authorList>
    </citation>
    <scope>NUCLEOTIDE SEQUENCE [LARGE SCALE GENOMIC DNA]</scope>
</reference>
<dbReference type="GO" id="GO:0005737">
    <property type="term" value="C:cytoplasm"/>
    <property type="evidence" value="ECO:0007669"/>
    <property type="project" value="TreeGrafter"/>
</dbReference>
<dbReference type="GO" id="GO:0106335">
    <property type="term" value="F:tRNA (5-carboxymethyluridine(34)-5-O)-methyltransferase activity"/>
    <property type="evidence" value="ECO:0007669"/>
    <property type="project" value="TreeGrafter"/>
</dbReference>
<evidence type="ECO:0000256" key="1">
    <source>
        <dbReference type="ARBA" id="ARBA00001954"/>
    </source>
</evidence>
<dbReference type="Gene3D" id="2.60.120.590">
    <property type="entry name" value="Alpha-ketoglutarate-dependent dioxygenase AlkB-like"/>
    <property type="match status" value="1"/>
</dbReference>
<evidence type="ECO:0000256" key="4">
    <source>
        <dbReference type="ARBA" id="ARBA00022833"/>
    </source>
</evidence>
<reference evidence="7" key="1">
    <citation type="submission" date="2014-01" db="EMBL/GenBank/DDBJ databases">
        <authorList>
            <person name="Aslett M."/>
        </authorList>
    </citation>
    <scope>NUCLEOTIDE SEQUENCE</scope>
</reference>
<dbReference type="Pfam" id="PF08241">
    <property type="entry name" value="Methyltransf_11"/>
    <property type="match status" value="1"/>
</dbReference>
<feature type="domain" description="Fe2OG dioxygenase" evidence="6">
    <location>
        <begin position="221"/>
        <end position="358"/>
    </location>
</feature>
<evidence type="ECO:0000259" key="6">
    <source>
        <dbReference type="PROSITE" id="PS51471"/>
    </source>
</evidence>
<dbReference type="GO" id="GO:0000049">
    <property type="term" value="F:tRNA binding"/>
    <property type="evidence" value="ECO:0007669"/>
    <property type="project" value="TreeGrafter"/>
</dbReference>
<accession>A0A077Z310</accession>
<dbReference type="SUPFAM" id="SSF51197">
    <property type="entry name" value="Clavaminate synthase-like"/>
    <property type="match status" value="1"/>
</dbReference>
<dbReference type="SUPFAM" id="SSF53335">
    <property type="entry name" value="S-adenosyl-L-methionine-dependent methyltransferases"/>
    <property type="match status" value="1"/>
</dbReference>
<proteinExistence type="predicted"/>
<keyword evidence="2" id="KW-0489">Methyltransferase</keyword>
<dbReference type="PROSITE" id="PS51471">
    <property type="entry name" value="FE2OG_OXY"/>
    <property type="match status" value="1"/>
</dbReference>
<dbReference type="Gene3D" id="3.30.70.330">
    <property type="match status" value="1"/>
</dbReference>
<protein>
    <submittedName>
        <fullName evidence="7">Alkylated DNA repair protein alkB</fullName>
    </submittedName>
</protein>
<dbReference type="GO" id="GO:0005634">
    <property type="term" value="C:nucleus"/>
    <property type="evidence" value="ECO:0007669"/>
    <property type="project" value="TreeGrafter"/>
</dbReference>
<dbReference type="AlphaFoldDB" id="A0A077Z310"/>
<dbReference type="GO" id="GO:0008757">
    <property type="term" value="F:S-adenosylmethionine-dependent methyltransferase activity"/>
    <property type="evidence" value="ECO:0007669"/>
    <property type="project" value="InterPro"/>
</dbReference>
<dbReference type="InterPro" id="IPR037151">
    <property type="entry name" value="AlkB-like_sf"/>
</dbReference>
<organism evidence="7 8">
    <name type="scientific">Trichuris trichiura</name>
    <name type="common">Whipworm</name>
    <name type="synonym">Trichocephalus trichiurus</name>
    <dbReference type="NCBI Taxonomy" id="36087"/>
    <lineage>
        <taxon>Eukaryota</taxon>
        <taxon>Metazoa</taxon>
        <taxon>Ecdysozoa</taxon>
        <taxon>Nematoda</taxon>
        <taxon>Enoplea</taxon>
        <taxon>Dorylaimia</taxon>
        <taxon>Trichinellida</taxon>
        <taxon>Trichuridae</taxon>
        <taxon>Trichuris</taxon>
    </lineage>
</organism>
<gene>
    <name evidence="7" type="ORF">TTRE_0000134801</name>
</gene>
<keyword evidence="4" id="KW-0862">Zinc</keyword>
<dbReference type="GO" id="GO:0002098">
    <property type="term" value="P:tRNA wobble uridine modification"/>
    <property type="evidence" value="ECO:0007669"/>
    <property type="project" value="TreeGrafter"/>
</dbReference>
<keyword evidence="5" id="KW-0694">RNA-binding</keyword>
<dbReference type="CDD" id="cd02440">
    <property type="entry name" value="AdoMet_MTases"/>
    <property type="match status" value="1"/>
</dbReference>
<evidence type="ECO:0000256" key="3">
    <source>
        <dbReference type="ARBA" id="ARBA00022679"/>
    </source>
</evidence>
<sequence length="573" mass="65113">MSKKAEKRLRKAVALLEQHAPEVTISEKPTNILYVANGGIVCGADYEKLEMLCSGFAHPASFIVSMYFNKPYSFISFDRIEDAQKLKSAWHGRKPTWQEQNVPLYFAFVENGAFPILDYSFLISGFVPEQRIHSAEVSCPEGLVLLTDFITDSQERDLSKLVESYSANYCCLGKRRVLHFGYNFLYSTNEPDISKPAEQPIPPLCLELTKRMRSLHLIEQLPNQLTVNFYEPGQGIPLHFDSSPLIGKEIVSLSLNGDIVMDFVKPLTNCHHSLLLPRRSLLIMTGQARYEWKHGGAAVEIFSDTQEKAAYPVKDCQVSTSTSTTSSVEQKYVYQVYDQIADSFDRTRYSLWPGVLQFLNGLKENCLLLDVGCGNGKYLSHRANTIKIGCDRSLELCKICRRKGYQVLQVDCRSIPFRDETFDAVLSIAVIHHLSTAERRIQALNELIRVLRPGGQALIYVWAAEQTRNNEDSKYLKSKRFEQLPEESTADEELPFIVHKNRRPFEAADLLVPWKSAKKSGKADCGESEKPVLRYYHVFADGELEMLCRSLTSCTLLKSYYEQGNWCAILEKC</sequence>